<evidence type="ECO:0000313" key="1">
    <source>
        <dbReference type="EMBL" id="HAG5773050.1"/>
    </source>
</evidence>
<protein>
    <submittedName>
        <fullName evidence="1">Uncharacterized protein</fullName>
    </submittedName>
</protein>
<reference evidence="1" key="3">
    <citation type="submission" date="2020-02" db="EMBL/GenBank/DDBJ databases">
        <authorList>
            <consortium name="NCBI Pathogen Detection Project"/>
        </authorList>
    </citation>
    <scope>NUCLEOTIDE SEQUENCE</scope>
    <source>
        <strain evidence="1">1839</strain>
    </source>
</reference>
<dbReference type="RefSeq" id="WP_001085227.1">
    <property type="nucleotide sequence ID" value="NZ_BFLU01000012.1"/>
</dbReference>
<accession>A0A0C5EI70</accession>
<evidence type="ECO:0000313" key="2">
    <source>
        <dbReference type="EMBL" id="STL87972.1"/>
    </source>
</evidence>
<sequence length="73" mass="8430">MAKKKYGIMPPRIKGRARVKGDAGRYHILGVLWHERALILSRPHGYIEKVSIDRVEILPLTPEEEETYGLFDN</sequence>
<evidence type="ECO:0000313" key="3">
    <source>
        <dbReference type="Proteomes" id="UP000254088"/>
    </source>
</evidence>
<proteinExistence type="predicted"/>
<dbReference type="EMBL" id="DAAYTU010000063">
    <property type="protein sequence ID" value="HAG5773050.1"/>
    <property type="molecule type" value="Genomic_DNA"/>
</dbReference>
<organism evidence="1">
    <name type="scientific">Escherichia coli</name>
    <dbReference type="NCBI Taxonomy" id="562"/>
    <lineage>
        <taxon>Bacteria</taxon>
        <taxon>Pseudomonadati</taxon>
        <taxon>Pseudomonadota</taxon>
        <taxon>Gammaproteobacteria</taxon>
        <taxon>Enterobacterales</taxon>
        <taxon>Enterobacteriaceae</taxon>
        <taxon>Escherichia</taxon>
    </lineage>
</organism>
<dbReference type="EMBL" id="UGEX01000001">
    <property type="protein sequence ID" value="STL87972.1"/>
    <property type="molecule type" value="Genomic_DNA"/>
</dbReference>
<reference evidence="1" key="1">
    <citation type="journal article" date="2018" name="Genome Biol.">
        <title>SKESA: strategic k-mer extension for scrupulous assemblies.</title>
        <authorList>
            <person name="Souvorov A."/>
            <person name="Agarwala R."/>
            <person name="Lipman D.J."/>
        </authorList>
    </citation>
    <scope>NUCLEOTIDE SEQUENCE [LARGE SCALE GENOMIC DNA]</scope>
    <source>
        <strain evidence="1">1839</strain>
    </source>
</reference>
<dbReference type="Proteomes" id="UP000254088">
    <property type="component" value="Unassembled WGS sequence"/>
</dbReference>
<reference evidence="2 3" key="2">
    <citation type="submission" date="2018-06" db="EMBL/GenBank/DDBJ databases">
        <authorList>
            <consortium name="Pathogen Informatics"/>
            <person name="Doyle S."/>
        </authorList>
    </citation>
    <scope>NUCLEOTIDE SEQUENCE [LARGE SCALE GENOMIC DNA]</scope>
    <source>
        <strain evidence="2 3">NCTC10429</strain>
    </source>
</reference>
<gene>
    <name evidence="1" type="ORF">GGB84_004848</name>
    <name evidence="2" type="ORF">NCTC10429_02444</name>
</gene>
<dbReference type="AlphaFoldDB" id="A0A0C5EI70"/>
<name>A0A0C5EI70_ECOLX</name>